<dbReference type="Proteomes" id="UP000649753">
    <property type="component" value="Unassembled WGS sequence"/>
</dbReference>
<protein>
    <recommendedName>
        <fullName evidence="4">Secreted protein</fullName>
    </recommendedName>
</protein>
<reference evidence="2" key="1">
    <citation type="submission" date="2020-10" db="EMBL/GenBank/DDBJ databases">
        <title>Sequencing the genomes of 1000 actinobacteria strains.</title>
        <authorList>
            <person name="Klenk H.-P."/>
        </authorList>
    </citation>
    <scope>NUCLEOTIDE SEQUENCE</scope>
    <source>
        <strain evidence="2">DSM 46832</strain>
    </source>
</reference>
<feature type="signal peptide" evidence="1">
    <location>
        <begin position="1"/>
        <end position="21"/>
    </location>
</feature>
<dbReference type="AlphaFoldDB" id="A0A927R2S5"/>
<dbReference type="EMBL" id="JADBEB010000001">
    <property type="protein sequence ID" value="MBE1484829.1"/>
    <property type="molecule type" value="Genomic_DNA"/>
</dbReference>
<proteinExistence type="predicted"/>
<dbReference type="RefSeq" id="WP_192765127.1">
    <property type="nucleotide sequence ID" value="NZ_JADBEB010000001.1"/>
</dbReference>
<evidence type="ECO:0008006" key="4">
    <source>
        <dbReference type="Google" id="ProtNLM"/>
    </source>
</evidence>
<organism evidence="2 3">
    <name type="scientific">Plantactinospora soyae</name>
    <dbReference type="NCBI Taxonomy" id="1544732"/>
    <lineage>
        <taxon>Bacteria</taxon>
        <taxon>Bacillati</taxon>
        <taxon>Actinomycetota</taxon>
        <taxon>Actinomycetes</taxon>
        <taxon>Micromonosporales</taxon>
        <taxon>Micromonosporaceae</taxon>
        <taxon>Plantactinospora</taxon>
    </lineage>
</organism>
<evidence type="ECO:0000313" key="2">
    <source>
        <dbReference type="EMBL" id="MBE1484829.1"/>
    </source>
</evidence>
<sequence>MPSSRSVVIAALILTAMSACTRTSGETCYLIDVPRGIGITVDAAIAERVDTAEMTVCWNGSCQTPPVVLRPSSGSVDEDCTGSGPDAVCAARAEPTGEKAGFANLPDMPSSPVEVTVTLTDQAGDRIVDRTLTLDPKMVDSPGECGGMRPQGQIAVNADGTAQVVG</sequence>
<feature type="chain" id="PRO_5038548378" description="Secreted protein" evidence="1">
    <location>
        <begin position="22"/>
        <end position="166"/>
    </location>
</feature>
<evidence type="ECO:0000256" key="1">
    <source>
        <dbReference type="SAM" id="SignalP"/>
    </source>
</evidence>
<keyword evidence="3" id="KW-1185">Reference proteome</keyword>
<dbReference type="PROSITE" id="PS51257">
    <property type="entry name" value="PROKAR_LIPOPROTEIN"/>
    <property type="match status" value="1"/>
</dbReference>
<name>A0A927R2S5_9ACTN</name>
<evidence type="ECO:0000313" key="3">
    <source>
        <dbReference type="Proteomes" id="UP000649753"/>
    </source>
</evidence>
<keyword evidence="1" id="KW-0732">Signal</keyword>
<comment type="caution">
    <text evidence="2">The sequence shown here is derived from an EMBL/GenBank/DDBJ whole genome shotgun (WGS) entry which is preliminary data.</text>
</comment>
<gene>
    <name evidence="2" type="ORF">H4W31_000467</name>
</gene>
<accession>A0A927R2S5</accession>